<feature type="compositionally biased region" description="Polar residues" evidence="1">
    <location>
        <begin position="235"/>
        <end position="250"/>
    </location>
</feature>
<evidence type="ECO:0000313" key="3">
    <source>
        <dbReference type="Proteomes" id="UP001291623"/>
    </source>
</evidence>
<organism evidence="2 3">
    <name type="scientific">Anisodus tanguticus</name>
    <dbReference type="NCBI Taxonomy" id="243964"/>
    <lineage>
        <taxon>Eukaryota</taxon>
        <taxon>Viridiplantae</taxon>
        <taxon>Streptophyta</taxon>
        <taxon>Embryophyta</taxon>
        <taxon>Tracheophyta</taxon>
        <taxon>Spermatophyta</taxon>
        <taxon>Magnoliopsida</taxon>
        <taxon>eudicotyledons</taxon>
        <taxon>Gunneridae</taxon>
        <taxon>Pentapetalae</taxon>
        <taxon>asterids</taxon>
        <taxon>lamiids</taxon>
        <taxon>Solanales</taxon>
        <taxon>Solanaceae</taxon>
        <taxon>Solanoideae</taxon>
        <taxon>Hyoscyameae</taxon>
        <taxon>Anisodus</taxon>
    </lineage>
</organism>
<dbReference type="AlphaFoldDB" id="A0AAE1RP77"/>
<keyword evidence="3" id="KW-1185">Reference proteome</keyword>
<reference evidence="2" key="1">
    <citation type="submission" date="2023-12" db="EMBL/GenBank/DDBJ databases">
        <title>Genome assembly of Anisodus tanguticus.</title>
        <authorList>
            <person name="Wang Y.-J."/>
        </authorList>
    </citation>
    <scope>NUCLEOTIDE SEQUENCE</scope>
    <source>
        <strain evidence="2">KB-2021</strain>
        <tissue evidence="2">Leaf</tissue>
    </source>
</reference>
<proteinExistence type="predicted"/>
<name>A0AAE1RP77_9SOLA</name>
<gene>
    <name evidence="2" type="ORF">RND71_025025</name>
</gene>
<protein>
    <submittedName>
        <fullName evidence="2">Uncharacterized protein</fullName>
    </submittedName>
</protein>
<sequence>MNFFEVKQLLVAGPSGRYHIIDGDDGIWVLQCLICHEFRKTNLFAVHGTDLTVHTHNILHNLETYHVDVEIESNDELVLGDSDSDVDVQYDVEYDEGHEVFRNQRRRIVSDRLENYMKLEKGMAFSSIDEARRVMNYYAMANRRGLKIEKTNHTRARSDCHEPEFGTQQSQQSGFETQIGTQQSTAYGPDIGDDEDPTLRPKVISEADTLLVMRKTKMRPPTGSRRILFTEDANEVSTPTNLPYSPTKTT</sequence>
<evidence type="ECO:0000256" key="1">
    <source>
        <dbReference type="SAM" id="MobiDB-lite"/>
    </source>
</evidence>
<dbReference type="EMBL" id="JAVYJV010000013">
    <property type="protein sequence ID" value="KAK4356054.1"/>
    <property type="molecule type" value="Genomic_DNA"/>
</dbReference>
<evidence type="ECO:0000313" key="2">
    <source>
        <dbReference type="EMBL" id="KAK4356054.1"/>
    </source>
</evidence>
<dbReference type="Proteomes" id="UP001291623">
    <property type="component" value="Unassembled WGS sequence"/>
</dbReference>
<comment type="caution">
    <text evidence="2">The sequence shown here is derived from an EMBL/GenBank/DDBJ whole genome shotgun (WGS) entry which is preliminary data.</text>
</comment>
<feature type="region of interest" description="Disordered" evidence="1">
    <location>
        <begin position="231"/>
        <end position="250"/>
    </location>
</feature>
<accession>A0AAE1RP77</accession>